<comment type="caution">
    <text evidence="1">The sequence shown here is derived from an EMBL/GenBank/DDBJ whole genome shotgun (WGS) entry which is preliminary data.</text>
</comment>
<proteinExistence type="predicted"/>
<keyword evidence="2" id="KW-1185">Reference proteome</keyword>
<reference evidence="1" key="1">
    <citation type="submission" date="2021-06" db="EMBL/GenBank/DDBJ databases">
        <authorList>
            <person name="Kallberg Y."/>
            <person name="Tangrot J."/>
            <person name="Rosling A."/>
        </authorList>
    </citation>
    <scope>NUCLEOTIDE SEQUENCE</scope>
    <source>
        <strain evidence="1">MT106</strain>
    </source>
</reference>
<dbReference type="EMBL" id="CAJVPL010009073">
    <property type="protein sequence ID" value="CAG8676669.1"/>
    <property type="molecule type" value="Genomic_DNA"/>
</dbReference>
<gene>
    <name evidence="1" type="ORF">AGERDE_LOCUS12491</name>
</gene>
<accession>A0A9N9EGW3</accession>
<sequence>MSEINKKKISIEEIEQTHLEIISNSSSSLFIPSKKTRIIVNSHNEQDIASFNNDDLGTNLNAECSPTNKKMIQKQSFETEKNAVELATNIETEGILISSASYTTKDANINKNYKLFKVNYSEEFEYNLSSFRATNSVENDLDLS</sequence>
<dbReference type="Proteomes" id="UP000789831">
    <property type="component" value="Unassembled WGS sequence"/>
</dbReference>
<name>A0A9N9EGW3_9GLOM</name>
<protein>
    <submittedName>
        <fullName evidence="1">4256_t:CDS:1</fullName>
    </submittedName>
</protein>
<evidence type="ECO:0000313" key="1">
    <source>
        <dbReference type="EMBL" id="CAG8676669.1"/>
    </source>
</evidence>
<evidence type="ECO:0000313" key="2">
    <source>
        <dbReference type="Proteomes" id="UP000789831"/>
    </source>
</evidence>
<feature type="non-terminal residue" evidence="1">
    <location>
        <position position="144"/>
    </location>
</feature>
<dbReference type="AlphaFoldDB" id="A0A9N9EGW3"/>
<organism evidence="1 2">
    <name type="scientific">Ambispora gerdemannii</name>
    <dbReference type="NCBI Taxonomy" id="144530"/>
    <lineage>
        <taxon>Eukaryota</taxon>
        <taxon>Fungi</taxon>
        <taxon>Fungi incertae sedis</taxon>
        <taxon>Mucoromycota</taxon>
        <taxon>Glomeromycotina</taxon>
        <taxon>Glomeromycetes</taxon>
        <taxon>Archaeosporales</taxon>
        <taxon>Ambisporaceae</taxon>
        <taxon>Ambispora</taxon>
    </lineage>
</organism>